<dbReference type="GO" id="GO:0005886">
    <property type="term" value="C:plasma membrane"/>
    <property type="evidence" value="ECO:0007669"/>
    <property type="project" value="UniProtKB-SubCell"/>
</dbReference>
<sequence length="921" mass="102726">MRLQPGSRVPFRRTAITVAVVVGGLIAAGRITGVVVDWLWFASIGYVDVFWTVVSSKALLFTAVLVASASVIAASGFLAHLYARRPGSWQVETARLSGTPEFISELADQLAPRIPWRASIAGSAIALGLILATGEISNWDLVLRFLHQVPYGERDPVFGQDISFYLFSLPTYIAFKNWLLQVLFCSAIVAGAVYGVRGDITFERPPRGLSAAATAHGSALLGMFFVLKAGSYALDRFLLLYGDNGVVVGAGYTDLHVELPVLWVLIVLAIAAAVASWINMRRRDYRIPAASVLLVFGTSFVFALIYPALFQRLYVKPSELQLEMPYIKHNIALTRMAYGLTQIAVKPFPAEQELNLTSLAANRATIDNIRLWDVQPLMDTYAQLQEIRTYYKFLSVDIDRYRLDAGYRQVMLSARELAPSMLPANAQTWVNLHLLFTHGNGVVMSPVTEKSTEGLPSFYLQDIPPVTHGGPAIREPRLYFGEGGEGDEGYVIVKGSVAEFDYPKGKDNVYTTYSGRDGIAIDSTARRSLFAWQFDDPNILLTDYITNTSRILLHRNVQDRVRTIAPFLSLDHDPYLVTSNGRLFWMQDAYTTSRWFPYAQPGFGDGANYIRNAVKVVIDAYNGTVDFYISDPADPILRTYLRIFPGLFKPLAAMPQDLQQHIRYPEDLFQIQAQLYRAYHMDAAEVFYNREDLWQFPRELIGIDGGNSPGTPMTPYYMIMRLPEEPHEEFVLILPMVPSQRDNMIAWLAARCDPPNYGKLIVYAFPKDKLVYGPFQIEARIQQNTEISQQISLWNQMGSRVIRGHLLVVPIENSILYVSPLYLRAESGQLPELKRVIAAYGDRVVMEATLGEALAALFKESAPLASPPQGTADARARDALAHYNRAIERLKAGDWSGFGAELDALRPLLEALGGGRSQGQK</sequence>
<feature type="transmembrane region" description="Helical" evidence="5">
    <location>
        <begin position="261"/>
        <end position="278"/>
    </location>
</feature>
<evidence type="ECO:0000256" key="2">
    <source>
        <dbReference type="ARBA" id="ARBA00022692"/>
    </source>
</evidence>
<dbReference type="HAMAP" id="MF_01600">
    <property type="entry name" value="UPF0182"/>
    <property type="match status" value="1"/>
</dbReference>
<dbReference type="RefSeq" id="WP_201139053.1">
    <property type="nucleotide sequence ID" value="NZ_CAJNAS010000007.1"/>
</dbReference>
<accession>A0A9N8MRM0</accession>
<protein>
    <recommendedName>
        <fullName evidence="5">UPF0182 protein R70211_02950</fullName>
    </recommendedName>
</protein>
<comment type="similarity">
    <text evidence="5">Belongs to the UPF0182 family.</text>
</comment>
<feature type="transmembrane region" description="Helical" evidence="5">
    <location>
        <begin position="16"/>
        <end position="40"/>
    </location>
</feature>
<feature type="transmembrane region" description="Helical" evidence="5">
    <location>
        <begin position="290"/>
        <end position="309"/>
    </location>
</feature>
<comment type="caution">
    <text evidence="5">Lacks conserved residue(s) required for the propagation of feature annotation.</text>
</comment>
<evidence type="ECO:0000256" key="4">
    <source>
        <dbReference type="ARBA" id="ARBA00023136"/>
    </source>
</evidence>
<feature type="transmembrane region" description="Helical" evidence="5">
    <location>
        <begin position="60"/>
        <end position="83"/>
    </location>
</feature>
<feature type="transmembrane region" description="Helical" evidence="5">
    <location>
        <begin position="114"/>
        <end position="134"/>
    </location>
</feature>
<proteinExistence type="inferred from homology"/>
<name>A0A9N8MRM0_9BURK</name>
<reference evidence="6" key="1">
    <citation type="submission" date="2021-02" db="EMBL/GenBank/DDBJ databases">
        <authorList>
            <person name="Vanwijnsberghe S."/>
        </authorList>
    </citation>
    <scope>NUCLEOTIDE SEQUENCE</scope>
    <source>
        <strain evidence="6">R-70211</strain>
    </source>
</reference>
<keyword evidence="7" id="KW-1185">Reference proteome</keyword>
<feature type="transmembrane region" description="Helical" evidence="5">
    <location>
        <begin position="178"/>
        <end position="196"/>
    </location>
</feature>
<dbReference type="Proteomes" id="UP000675121">
    <property type="component" value="Unassembled WGS sequence"/>
</dbReference>
<evidence type="ECO:0000313" key="7">
    <source>
        <dbReference type="Proteomes" id="UP000675121"/>
    </source>
</evidence>
<comment type="subcellular location">
    <subcellularLocation>
        <location evidence="5">Cell membrane</location>
        <topology evidence="5">Multi-pass membrane protein</topology>
    </subcellularLocation>
</comment>
<evidence type="ECO:0000256" key="3">
    <source>
        <dbReference type="ARBA" id="ARBA00022989"/>
    </source>
</evidence>
<gene>
    <name evidence="6" type="ORF">R70211_02950</name>
</gene>
<dbReference type="PANTHER" id="PTHR39344">
    <property type="entry name" value="UPF0182 PROTEIN SLL1060"/>
    <property type="match status" value="1"/>
</dbReference>
<evidence type="ECO:0000256" key="5">
    <source>
        <dbReference type="HAMAP-Rule" id="MF_01600"/>
    </source>
</evidence>
<evidence type="ECO:0000313" key="6">
    <source>
        <dbReference type="EMBL" id="CAE6895021.1"/>
    </source>
</evidence>
<comment type="caution">
    <text evidence="6">The sequence shown here is derived from an EMBL/GenBank/DDBJ whole genome shotgun (WGS) entry which is preliminary data.</text>
</comment>
<keyword evidence="4 5" id="KW-0472">Membrane</keyword>
<organism evidence="6 7">
    <name type="scientific">Paraburkholderia domus</name>
    <dbReference type="NCBI Taxonomy" id="2793075"/>
    <lineage>
        <taxon>Bacteria</taxon>
        <taxon>Pseudomonadati</taxon>
        <taxon>Pseudomonadota</taxon>
        <taxon>Betaproteobacteria</taxon>
        <taxon>Burkholderiales</taxon>
        <taxon>Burkholderiaceae</taxon>
        <taxon>Paraburkholderia</taxon>
    </lineage>
</organism>
<dbReference type="GO" id="GO:0005576">
    <property type="term" value="C:extracellular region"/>
    <property type="evidence" value="ECO:0007669"/>
    <property type="project" value="TreeGrafter"/>
</dbReference>
<dbReference type="EMBL" id="CAJNAS010000007">
    <property type="protein sequence ID" value="CAE6895021.1"/>
    <property type="molecule type" value="Genomic_DNA"/>
</dbReference>
<keyword evidence="2 5" id="KW-0812">Transmembrane</keyword>
<dbReference type="Pfam" id="PF03699">
    <property type="entry name" value="UPF0182"/>
    <property type="match status" value="1"/>
</dbReference>
<dbReference type="InterPro" id="IPR005372">
    <property type="entry name" value="UPF0182"/>
</dbReference>
<evidence type="ECO:0000256" key="1">
    <source>
        <dbReference type="ARBA" id="ARBA00022475"/>
    </source>
</evidence>
<keyword evidence="3 5" id="KW-1133">Transmembrane helix</keyword>
<dbReference type="AlphaFoldDB" id="A0A9N8MRM0"/>
<dbReference type="PANTHER" id="PTHR39344:SF1">
    <property type="entry name" value="UPF0182 PROTEIN SLL1060"/>
    <property type="match status" value="1"/>
</dbReference>
<keyword evidence="1 5" id="KW-1003">Cell membrane</keyword>